<proteinExistence type="inferred from homology"/>
<dbReference type="PANTHER" id="PTHR11783">
    <property type="entry name" value="SULFOTRANSFERASE SULT"/>
    <property type="match status" value="1"/>
</dbReference>
<evidence type="ECO:0000256" key="2">
    <source>
        <dbReference type="ARBA" id="ARBA00022679"/>
    </source>
</evidence>
<evidence type="ECO:0000259" key="3">
    <source>
        <dbReference type="Pfam" id="PF00685"/>
    </source>
</evidence>
<dbReference type="SUPFAM" id="SSF52540">
    <property type="entry name" value="P-loop containing nucleoside triphosphate hydrolases"/>
    <property type="match status" value="1"/>
</dbReference>
<sequence length="286" mass="32788">MEQPNNIEGFIAALDSYLPEGAGDRAEQYQPDSSDVFIATYPKSGTTWMQQIVHSLRSNGDMSFDDISTIVPYLEGGDQMVPDLYQPQVARPHAFKTHFHAERLPEGGRYIFTTRDPYDVAMSYHQYMEGWFFQQGSISMEEFALEYMFDDPHLEHYWHHLASWIKRREEENVLFMAYENNCKDFSGAVNRVARFIGVDDEASINTAIKNSSFEFMKQHAGKFDERTMQLVYGQQPDQATSGKIHQGKSGKGEAFGEAVKRAFDARWAEYIKPLGYDDYEALLASC</sequence>
<comment type="caution">
    <text evidence="4">The sequence shown here is derived from an EMBL/GenBank/DDBJ whole genome shotgun (WGS) entry which is preliminary data.</text>
</comment>
<dbReference type="InterPro" id="IPR000863">
    <property type="entry name" value="Sulfotransferase_dom"/>
</dbReference>
<dbReference type="Pfam" id="PF00685">
    <property type="entry name" value="Sulfotransfer_1"/>
    <property type="match status" value="1"/>
</dbReference>
<dbReference type="InterPro" id="IPR027417">
    <property type="entry name" value="P-loop_NTPase"/>
</dbReference>
<reference evidence="4 5" key="1">
    <citation type="submission" date="2018-11" db="EMBL/GenBank/DDBJ databases">
        <title>Genomic Encyclopedia of Type Strains, Phase IV (KMG-IV): sequencing the most valuable type-strain genomes for metagenomic binning, comparative biology and taxonomic classification.</title>
        <authorList>
            <person name="Goeker M."/>
        </authorList>
    </citation>
    <scope>NUCLEOTIDE SEQUENCE [LARGE SCALE GENOMIC DNA]</scope>
    <source>
        <strain evidence="4 5">DSM 100316</strain>
    </source>
</reference>
<keyword evidence="5" id="KW-1185">Reference proteome</keyword>
<dbReference type="RefSeq" id="WP_123710608.1">
    <property type="nucleotide sequence ID" value="NZ_RKHR01000003.1"/>
</dbReference>
<keyword evidence="2 4" id="KW-0808">Transferase</keyword>
<dbReference type="Proteomes" id="UP000275394">
    <property type="component" value="Unassembled WGS sequence"/>
</dbReference>
<organism evidence="4 5">
    <name type="scientific">Sinobacterium caligoides</name>
    <dbReference type="NCBI Taxonomy" id="933926"/>
    <lineage>
        <taxon>Bacteria</taxon>
        <taxon>Pseudomonadati</taxon>
        <taxon>Pseudomonadota</taxon>
        <taxon>Gammaproteobacteria</taxon>
        <taxon>Cellvibrionales</taxon>
        <taxon>Spongiibacteraceae</taxon>
        <taxon>Sinobacterium</taxon>
    </lineage>
</organism>
<comment type="similarity">
    <text evidence="1">Belongs to the sulfotransferase 1 family.</text>
</comment>
<evidence type="ECO:0000313" key="4">
    <source>
        <dbReference type="EMBL" id="ROS04618.1"/>
    </source>
</evidence>
<evidence type="ECO:0000313" key="5">
    <source>
        <dbReference type="Proteomes" id="UP000275394"/>
    </source>
</evidence>
<evidence type="ECO:0000256" key="1">
    <source>
        <dbReference type="ARBA" id="ARBA00005771"/>
    </source>
</evidence>
<dbReference type="EMBL" id="RKHR01000003">
    <property type="protein sequence ID" value="ROS04618.1"/>
    <property type="molecule type" value="Genomic_DNA"/>
</dbReference>
<dbReference type="OrthoDB" id="3399180at2"/>
<accession>A0A3N2DXS4</accession>
<dbReference type="AlphaFoldDB" id="A0A3N2DXS4"/>
<protein>
    <submittedName>
        <fullName evidence="4">Sulfotransferase domain-containing protein</fullName>
    </submittedName>
</protein>
<dbReference type="GO" id="GO:0008146">
    <property type="term" value="F:sulfotransferase activity"/>
    <property type="evidence" value="ECO:0007669"/>
    <property type="project" value="InterPro"/>
</dbReference>
<feature type="domain" description="Sulfotransferase" evidence="3">
    <location>
        <begin position="34"/>
        <end position="264"/>
    </location>
</feature>
<gene>
    <name evidence="4" type="ORF">EDC56_0124</name>
</gene>
<name>A0A3N2DXS4_9GAMM</name>
<dbReference type="Gene3D" id="3.40.50.300">
    <property type="entry name" value="P-loop containing nucleotide triphosphate hydrolases"/>
    <property type="match status" value="1"/>
</dbReference>